<reference evidence="1 2" key="1">
    <citation type="journal article" date="2019" name="Plant Biotechnol. J.">
        <title>The red bayberry genome and genetic basis of sex determination.</title>
        <authorList>
            <person name="Jia H.M."/>
            <person name="Jia H.J."/>
            <person name="Cai Q.L."/>
            <person name="Wang Y."/>
            <person name="Zhao H.B."/>
            <person name="Yang W.F."/>
            <person name="Wang G.Y."/>
            <person name="Li Y.H."/>
            <person name="Zhan D.L."/>
            <person name="Shen Y.T."/>
            <person name="Niu Q.F."/>
            <person name="Chang L."/>
            <person name="Qiu J."/>
            <person name="Zhao L."/>
            <person name="Xie H.B."/>
            <person name="Fu W.Y."/>
            <person name="Jin J."/>
            <person name="Li X.W."/>
            <person name="Jiao Y."/>
            <person name="Zhou C.C."/>
            <person name="Tu T."/>
            <person name="Chai C.Y."/>
            <person name="Gao J.L."/>
            <person name="Fan L.J."/>
            <person name="van de Weg E."/>
            <person name="Wang J.Y."/>
            <person name="Gao Z.S."/>
        </authorList>
    </citation>
    <scope>NUCLEOTIDE SEQUENCE [LARGE SCALE GENOMIC DNA]</scope>
    <source>
        <tissue evidence="1">Leaves</tissue>
    </source>
</reference>
<dbReference type="EMBL" id="RXIC02000020">
    <property type="protein sequence ID" value="KAB1222731.1"/>
    <property type="molecule type" value="Genomic_DNA"/>
</dbReference>
<organism evidence="1 2">
    <name type="scientific">Morella rubra</name>
    <name type="common">Chinese bayberry</name>
    <dbReference type="NCBI Taxonomy" id="262757"/>
    <lineage>
        <taxon>Eukaryota</taxon>
        <taxon>Viridiplantae</taxon>
        <taxon>Streptophyta</taxon>
        <taxon>Embryophyta</taxon>
        <taxon>Tracheophyta</taxon>
        <taxon>Spermatophyta</taxon>
        <taxon>Magnoliopsida</taxon>
        <taxon>eudicotyledons</taxon>
        <taxon>Gunneridae</taxon>
        <taxon>Pentapetalae</taxon>
        <taxon>rosids</taxon>
        <taxon>fabids</taxon>
        <taxon>Fagales</taxon>
        <taxon>Myricaceae</taxon>
        <taxon>Morella</taxon>
    </lineage>
</organism>
<comment type="caution">
    <text evidence="1">The sequence shown here is derived from an EMBL/GenBank/DDBJ whole genome shotgun (WGS) entry which is preliminary data.</text>
</comment>
<keyword evidence="2" id="KW-1185">Reference proteome</keyword>
<dbReference type="OrthoDB" id="1559178at2759"/>
<evidence type="ECO:0000313" key="2">
    <source>
        <dbReference type="Proteomes" id="UP000516437"/>
    </source>
</evidence>
<dbReference type="Proteomes" id="UP000516437">
    <property type="component" value="Chromosome 2"/>
</dbReference>
<gene>
    <name evidence="1" type="ORF">CJ030_MR2G026825</name>
</gene>
<proteinExistence type="predicted"/>
<dbReference type="AlphaFoldDB" id="A0A6A1WC23"/>
<accession>A0A6A1WC23</accession>
<name>A0A6A1WC23_9ROSI</name>
<sequence>MSKSPRTSGQAEDEQPSTLALTFEWHIAIVMSRTIFVERDIKLADFYDVTIEGRTLSKARYIEEPSMELTVRNVPIVFSPVELARFLGYDRDLVAFPNLPMTTKGRPTKTKLAERMQSVLRPIHEMVSDISGQLTTLEHKVLDMDSGLKMEVVVAQEAMKRVATSVKLFALNQRVVLIEEHFRHIRDVLKITDDDDDE</sequence>
<evidence type="ECO:0000313" key="1">
    <source>
        <dbReference type="EMBL" id="KAB1222731.1"/>
    </source>
</evidence>
<protein>
    <submittedName>
        <fullName evidence="1">Uncharacterized protein</fullName>
    </submittedName>
</protein>